<dbReference type="InterPro" id="IPR002931">
    <property type="entry name" value="Transglutaminase-like"/>
</dbReference>
<dbReference type="InterPro" id="IPR013589">
    <property type="entry name" value="Bac_transglu_N"/>
</dbReference>
<evidence type="ECO:0000259" key="1">
    <source>
        <dbReference type="SMART" id="SM00460"/>
    </source>
</evidence>
<dbReference type="InParanoid" id="A0A1B1YT95"/>
<dbReference type="PANTHER" id="PTHR33490:SF7">
    <property type="entry name" value="BLR2979 PROTEIN"/>
    <property type="match status" value="1"/>
</dbReference>
<reference evidence="3" key="1">
    <citation type="submission" date="2016-03" db="EMBL/GenBank/DDBJ databases">
        <title>Complete genome sequence of Solimmundus cernigliae, representing a novel lineage of polycyclic aromatic hydrocarbon degraders within the Gammaproteobacteria.</title>
        <authorList>
            <person name="Singleton D.R."/>
            <person name="Dickey A.N."/>
            <person name="Scholl E.H."/>
            <person name="Wright F.A."/>
            <person name="Aitken M.D."/>
        </authorList>
    </citation>
    <scope>NUCLEOTIDE SEQUENCE [LARGE SCALE GENOMIC DNA]</scope>
    <source>
        <strain evidence="3">TR3.2</strain>
    </source>
</reference>
<keyword evidence="3" id="KW-1185">Reference proteome</keyword>
<dbReference type="EMBL" id="CP014671">
    <property type="protein sequence ID" value="ANX04021.1"/>
    <property type="molecule type" value="Genomic_DNA"/>
</dbReference>
<dbReference type="AlphaFoldDB" id="A0A1B1YT95"/>
<evidence type="ECO:0000313" key="2">
    <source>
        <dbReference type="EMBL" id="ANX04021.1"/>
    </source>
</evidence>
<sequence length="298" mass="32953">MNYRTVHVTRYRYDKPVASSYNEAHLLPRSCTGQALVSASLHIDPPCRDYRDRQDFFGNTASYFAILDPHREVTITATSEVRLQAPRRQLSFGDAIDWQETARRLAQAGDPETLDAVQYCLDSPMVRALPALHDYAAASFPAGRPLADAVAELIARIHEDFTYDPTATDVATPVLEILQRRRGVCQDFAHLAIGCLRSLGLAARYVSGYLETLPPPGKAKLQGADASHAWLQVYLPGNGWQDWDPTNNLQPSGRHITTAWGRDYSDVAPLQGVIYGGGDTHKIEVEVDVTALPEPVEL</sequence>
<dbReference type="KEGG" id="gbi:PG2T_07370"/>
<dbReference type="Proteomes" id="UP000092952">
    <property type="component" value="Chromosome"/>
</dbReference>
<dbReference type="InterPro" id="IPR038765">
    <property type="entry name" value="Papain-like_cys_pep_sf"/>
</dbReference>
<dbReference type="STRING" id="1810504.PG2T_07370"/>
<name>A0A1B1YT95_9GAMM</name>
<dbReference type="Gene3D" id="3.10.620.30">
    <property type="match status" value="1"/>
</dbReference>
<dbReference type="RefSeq" id="WP_068803842.1">
    <property type="nucleotide sequence ID" value="NZ_CP014671.1"/>
</dbReference>
<feature type="domain" description="Transglutaminase-like" evidence="1">
    <location>
        <begin position="177"/>
        <end position="247"/>
    </location>
</feature>
<dbReference type="OrthoDB" id="5438043at2"/>
<evidence type="ECO:0000313" key="3">
    <source>
        <dbReference type="Proteomes" id="UP000092952"/>
    </source>
</evidence>
<protein>
    <submittedName>
        <fullName evidence="2">Transglutaminase</fullName>
    </submittedName>
</protein>
<dbReference type="Pfam" id="PF08379">
    <property type="entry name" value="Bact_transglu_N"/>
    <property type="match status" value="1"/>
</dbReference>
<dbReference type="SUPFAM" id="SSF54001">
    <property type="entry name" value="Cysteine proteinases"/>
    <property type="match status" value="1"/>
</dbReference>
<proteinExistence type="predicted"/>
<dbReference type="SMART" id="SM00460">
    <property type="entry name" value="TGc"/>
    <property type="match status" value="1"/>
</dbReference>
<organism evidence="2 3">
    <name type="scientific">Immundisolibacter cernigliae</name>
    <dbReference type="NCBI Taxonomy" id="1810504"/>
    <lineage>
        <taxon>Bacteria</taxon>
        <taxon>Pseudomonadati</taxon>
        <taxon>Pseudomonadota</taxon>
        <taxon>Gammaproteobacteria</taxon>
        <taxon>Immundisolibacterales</taxon>
        <taxon>Immundisolibacteraceae</taxon>
        <taxon>Immundisolibacter</taxon>
    </lineage>
</organism>
<accession>A0A1B1YT95</accession>
<gene>
    <name evidence="2" type="ORF">PG2T_07370</name>
</gene>
<dbReference type="PANTHER" id="PTHR33490">
    <property type="entry name" value="BLR5614 PROTEIN-RELATED"/>
    <property type="match status" value="1"/>
</dbReference>
<dbReference type="Pfam" id="PF01841">
    <property type="entry name" value="Transglut_core"/>
    <property type="match status" value="1"/>
</dbReference>